<feature type="domain" description="Phage tail collar" evidence="1">
    <location>
        <begin position="8"/>
        <end position="63"/>
    </location>
</feature>
<proteinExistence type="predicted"/>
<protein>
    <submittedName>
        <fullName evidence="2">Phage tail protein</fullName>
    </submittedName>
</protein>
<accession>A0A931MHQ3</accession>
<dbReference type="EMBL" id="JADWYS010000001">
    <property type="protein sequence ID" value="MBG9388415.1"/>
    <property type="molecule type" value="Genomic_DNA"/>
</dbReference>
<dbReference type="InterPro" id="IPR037053">
    <property type="entry name" value="Phage_tail_collar_dom_sf"/>
</dbReference>
<sequence>MAEPFLSEIRLMSFGYAPRGWAQCNGQLMPISQNQALFKLLGSTFGGDGTTSFGLPNLQGAAPLHVGGGHVLGESGGEQDHTLVTEELPEHTHVLQGTSDAASVDVPESSELLAQTVIDMYRAPTNLTAMDPGCVSNVGGGQAHVNMQPFLALNFCIAIQGIYPSAT</sequence>
<dbReference type="Proteomes" id="UP000651050">
    <property type="component" value="Unassembled WGS sequence"/>
</dbReference>
<evidence type="ECO:0000313" key="3">
    <source>
        <dbReference type="Proteomes" id="UP000651050"/>
    </source>
</evidence>
<dbReference type="RefSeq" id="WP_196986279.1">
    <property type="nucleotide sequence ID" value="NZ_JADWYS010000001.1"/>
</dbReference>
<reference evidence="2" key="1">
    <citation type="submission" date="2020-11" db="EMBL/GenBank/DDBJ databases">
        <title>Bacterial whole genome sequence for Caenimonas sp. DR4.4.</title>
        <authorList>
            <person name="Le V."/>
            <person name="Ko S.-R."/>
            <person name="Ahn C.-Y."/>
            <person name="Oh H.-M."/>
        </authorList>
    </citation>
    <scope>NUCLEOTIDE SEQUENCE</scope>
    <source>
        <strain evidence="2">DR4.4</strain>
    </source>
</reference>
<organism evidence="2 3">
    <name type="scientific">Caenimonas aquaedulcis</name>
    <dbReference type="NCBI Taxonomy" id="2793270"/>
    <lineage>
        <taxon>Bacteria</taxon>
        <taxon>Pseudomonadati</taxon>
        <taxon>Pseudomonadota</taxon>
        <taxon>Betaproteobacteria</taxon>
        <taxon>Burkholderiales</taxon>
        <taxon>Comamonadaceae</taxon>
        <taxon>Caenimonas</taxon>
    </lineage>
</organism>
<dbReference type="SUPFAM" id="SSF88874">
    <property type="entry name" value="Receptor-binding domain of short tail fibre protein gp12"/>
    <property type="match status" value="1"/>
</dbReference>
<comment type="caution">
    <text evidence="2">The sequence shown here is derived from an EMBL/GenBank/DDBJ whole genome shotgun (WGS) entry which is preliminary data.</text>
</comment>
<dbReference type="InterPro" id="IPR011083">
    <property type="entry name" value="Phage_tail_collar_dom"/>
</dbReference>
<gene>
    <name evidence="2" type="ORF">I5803_10315</name>
</gene>
<dbReference type="AlphaFoldDB" id="A0A931MHQ3"/>
<dbReference type="Pfam" id="PF07484">
    <property type="entry name" value="Collar"/>
    <property type="match status" value="1"/>
</dbReference>
<name>A0A931MHQ3_9BURK</name>
<keyword evidence="3" id="KW-1185">Reference proteome</keyword>
<evidence type="ECO:0000259" key="1">
    <source>
        <dbReference type="Pfam" id="PF07484"/>
    </source>
</evidence>
<dbReference type="Gene3D" id="3.90.1340.10">
    <property type="entry name" value="Phage tail collar domain"/>
    <property type="match status" value="1"/>
</dbReference>
<evidence type="ECO:0000313" key="2">
    <source>
        <dbReference type="EMBL" id="MBG9388415.1"/>
    </source>
</evidence>